<evidence type="ECO:0000256" key="1">
    <source>
        <dbReference type="ARBA" id="ARBA00007125"/>
    </source>
</evidence>
<keyword evidence="5" id="KW-1185">Reference proteome</keyword>
<evidence type="ECO:0000256" key="2">
    <source>
        <dbReference type="ARBA" id="ARBA00022801"/>
    </source>
</evidence>
<dbReference type="SUPFAM" id="SSF53067">
    <property type="entry name" value="Actin-like ATPase domain"/>
    <property type="match status" value="2"/>
</dbReference>
<feature type="domain" description="Ppx/GppA phosphatase N-terminal" evidence="3">
    <location>
        <begin position="30"/>
        <end position="307"/>
    </location>
</feature>
<dbReference type="FunFam" id="3.30.420.150:FF:000006">
    <property type="entry name" value="Ppx/GppA family phosphatase"/>
    <property type="match status" value="1"/>
</dbReference>
<dbReference type="InterPro" id="IPR050273">
    <property type="entry name" value="GppA/Ppx_hydrolase"/>
</dbReference>
<dbReference type="PANTHER" id="PTHR30005">
    <property type="entry name" value="EXOPOLYPHOSPHATASE"/>
    <property type="match status" value="1"/>
</dbReference>
<dbReference type="Pfam" id="PF02541">
    <property type="entry name" value="Ppx-GppA"/>
    <property type="match status" value="1"/>
</dbReference>
<dbReference type="PANTHER" id="PTHR30005:SF0">
    <property type="entry name" value="RETROGRADE REGULATION PROTEIN 2"/>
    <property type="match status" value="1"/>
</dbReference>
<proteinExistence type="inferred from homology"/>
<keyword evidence="2" id="KW-0378">Hydrolase</keyword>
<dbReference type="InterPro" id="IPR043129">
    <property type="entry name" value="ATPase_NBD"/>
</dbReference>
<organism evidence="4 5">
    <name type="scientific">Isoptericola jiangsuensis</name>
    <dbReference type="NCBI Taxonomy" id="548579"/>
    <lineage>
        <taxon>Bacteria</taxon>
        <taxon>Bacillati</taxon>
        <taxon>Actinomycetota</taxon>
        <taxon>Actinomycetes</taxon>
        <taxon>Micrococcales</taxon>
        <taxon>Promicromonosporaceae</taxon>
        <taxon>Isoptericola</taxon>
    </lineage>
</organism>
<dbReference type="EMBL" id="PDJJ01000001">
    <property type="protein sequence ID" value="PFG44669.1"/>
    <property type="molecule type" value="Genomic_DNA"/>
</dbReference>
<protein>
    <submittedName>
        <fullName evidence="4">Exopolyphosphatase/guanosine-5'-triphosphate, 3'-diphosphate pyrophosphatase</fullName>
    </submittedName>
</protein>
<evidence type="ECO:0000313" key="5">
    <source>
        <dbReference type="Proteomes" id="UP000224130"/>
    </source>
</evidence>
<comment type="similarity">
    <text evidence="1">Belongs to the GppA/Ppx family.</text>
</comment>
<dbReference type="AlphaFoldDB" id="A0A2A9F2L9"/>
<dbReference type="Gene3D" id="3.30.420.40">
    <property type="match status" value="1"/>
</dbReference>
<dbReference type="InterPro" id="IPR003695">
    <property type="entry name" value="Ppx_GppA_N"/>
</dbReference>
<dbReference type="Proteomes" id="UP000224130">
    <property type="component" value="Unassembled WGS sequence"/>
</dbReference>
<accession>A0A2A9F2L9</accession>
<sequence>MRLGVIDIGSNTVHLLVMDARPGARPVPQASHKTTVRLMRFLQEDGAISDEGVAALCQAVEDAAGVGREHGVDDTMALATSAVREARNGAEVLAELERRAGVPIEVLGGSEEAELTFLAARRWYGWGAGRLLLLDIGGGSLEIATGLDETPDVALSVPLGAGRTTKEFLLPEDPPRPEDVERLRRHVRAVLADAVGPVLDAPTPDHVVATSKTFRSLARLAGLPRQVLGTGERWRMRQDHLADWQPRLARLASTDRTVLPGIGVNRALQIVAGAVVAQEAMRALGVEEVEICPWALREGAVLQRLDRLRSGVGA</sequence>
<evidence type="ECO:0000313" key="4">
    <source>
        <dbReference type="EMBL" id="PFG44669.1"/>
    </source>
</evidence>
<comment type="caution">
    <text evidence="4">The sequence shown here is derived from an EMBL/GenBank/DDBJ whole genome shotgun (WGS) entry which is preliminary data.</text>
</comment>
<reference evidence="4 5" key="1">
    <citation type="submission" date="2017-10" db="EMBL/GenBank/DDBJ databases">
        <title>Sequencing the genomes of 1000 actinobacteria strains.</title>
        <authorList>
            <person name="Klenk H.-P."/>
        </authorList>
    </citation>
    <scope>NUCLEOTIDE SEQUENCE [LARGE SCALE GENOMIC DNA]</scope>
    <source>
        <strain evidence="4 5">DSM 21863</strain>
    </source>
</reference>
<gene>
    <name evidence="4" type="ORF">ATJ88_3405</name>
</gene>
<dbReference type="OrthoDB" id="9793035at2"/>
<dbReference type="CDD" id="cd24056">
    <property type="entry name" value="ASKHA_NBD_MtPPX1-like"/>
    <property type="match status" value="1"/>
</dbReference>
<dbReference type="Gene3D" id="3.30.420.150">
    <property type="entry name" value="Exopolyphosphatase. Domain 2"/>
    <property type="match status" value="1"/>
</dbReference>
<name>A0A2A9F2L9_9MICO</name>
<dbReference type="RefSeq" id="WP_098464846.1">
    <property type="nucleotide sequence ID" value="NZ_PDJJ01000001.1"/>
</dbReference>
<dbReference type="GO" id="GO:0016462">
    <property type="term" value="F:pyrophosphatase activity"/>
    <property type="evidence" value="ECO:0007669"/>
    <property type="project" value="TreeGrafter"/>
</dbReference>
<evidence type="ECO:0000259" key="3">
    <source>
        <dbReference type="Pfam" id="PF02541"/>
    </source>
</evidence>